<feature type="compositionally biased region" description="Polar residues" evidence="1">
    <location>
        <begin position="621"/>
        <end position="636"/>
    </location>
</feature>
<feature type="compositionally biased region" description="Low complexity" evidence="1">
    <location>
        <begin position="637"/>
        <end position="648"/>
    </location>
</feature>
<feature type="region of interest" description="Disordered" evidence="1">
    <location>
        <begin position="362"/>
        <end position="397"/>
    </location>
</feature>
<dbReference type="Proteomes" id="UP001286456">
    <property type="component" value="Unassembled WGS sequence"/>
</dbReference>
<keyword evidence="3" id="KW-1185">Reference proteome</keyword>
<reference evidence="2" key="1">
    <citation type="journal article" date="2023" name="Mol. Phylogenet. Evol.">
        <title>Genome-scale phylogeny and comparative genomics of the fungal order Sordariales.</title>
        <authorList>
            <person name="Hensen N."/>
            <person name="Bonometti L."/>
            <person name="Westerberg I."/>
            <person name="Brannstrom I.O."/>
            <person name="Guillou S."/>
            <person name="Cros-Aarteil S."/>
            <person name="Calhoun S."/>
            <person name="Haridas S."/>
            <person name="Kuo A."/>
            <person name="Mondo S."/>
            <person name="Pangilinan J."/>
            <person name="Riley R."/>
            <person name="LaButti K."/>
            <person name="Andreopoulos B."/>
            <person name="Lipzen A."/>
            <person name="Chen C."/>
            <person name="Yan M."/>
            <person name="Daum C."/>
            <person name="Ng V."/>
            <person name="Clum A."/>
            <person name="Steindorff A."/>
            <person name="Ohm R.A."/>
            <person name="Martin F."/>
            <person name="Silar P."/>
            <person name="Natvig D.O."/>
            <person name="Lalanne C."/>
            <person name="Gautier V."/>
            <person name="Ament-Velasquez S.L."/>
            <person name="Kruys A."/>
            <person name="Hutchinson M.I."/>
            <person name="Powell A.J."/>
            <person name="Barry K."/>
            <person name="Miller A.N."/>
            <person name="Grigoriev I.V."/>
            <person name="Debuchy R."/>
            <person name="Gladieux P."/>
            <person name="Hiltunen Thoren M."/>
            <person name="Johannesson H."/>
        </authorList>
    </citation>
    <scope>NUCLEOTIDE SEQUENCE</scope>
    <source>
        <strain evidence="2">SMH4131-1</strain>
    </source>
</reference>
<organism evidence="2 3">
    <name type="scientific">Cercophora scortea</name>
    <dbReference type="NCBI Taxonomy" id="314031"/>
    <lineage>
        <taxon>Eukaryota</taxon>
        <taxon>Fungi</taxon>
        <taxon>Dikarya</taxon>
        <taxon>Ascomycota</taxon>
        <taxon>Pezizomycotina</taxon>
        <taxon>Sordariomycetes</taxon>
        <taxon>Sordariomycetidae</taxon>
        <taxon>Sordariales</taxon>
        <taxon>Lasiosphaeriaceae</taxon>
        <taxon>Cercophora</taxon>
    </lineage>
</organism>
<feature type="region of interest" description="Disordered" evidence="1">
    <location>
        <begin position="544"/>
        <end position="563"/>
    </location>
</feature>
<feature type="region of interest" description="Disordered" evidence="1">
    <location>
        <begin position="256"/>
        <end position="318"/>
    </location>
</feature>
<feature type="compositionally biased region" description="Polar residues" evidence="1">
    <location>
        <begin position="206"/>
        <end position="217"/>
    </location>
</feature>
<feature type="region of interest" description="Disordered" evidence="1">
    <location>
        <begin position="572"/>
        <end position="724"/>
    </location>
</feature>
<feature type="region of interest" description="Disordered" evidence="1">
    <location>
        <begin position="119"/>
        <end position="221"/>
    </location>
</feature>
<gene>
    <name evidence="2" type="ORF">B0T19DRAFT_440692</name>
</gene>
<feature type="compositionally biased region" description="Basic and acidic residues" evidence="1">
    <location>
        <begin position="132"/>
        <end position="143"/>
    </location>
</feature>
<evidence type="ECO:0000256" key="1">
    <source>
        <dbReference type="SAM" id="MobiDB-lite"/>
    </source>
</evidence>
<proteinExistence type="predicted"/>
<accession>A0AAE0IZ80</accession>
<feature type="compositionally biased region" description="Low complexity" evidence="1">
    <location>
        <begin position="182"/>
        <end position="193"/>
    </location>
</feature>
<evidence type="ECO:0000313" key="2">
    <source>
        <dbReference type="EMBL" id="KAK3333997.1"/>
    </source>
</evidence>
<dbReference type="AlphaFoldDB" id="A0AAE0IZ80"/>
<feature type="compositionally biased region" description="Polar residues" evidence="1">
    <location>
        <begin position="545"/>
        <end position="561"/>
    </location>
</feature>
<evidence type="ECO:0000313" key="3">
    <source>
        <dbReference type="Proteomes" id="UP001286456"/>
    </source>
</evidence>
<name>A0AAE0IZ80_9PEZI</name>
<feature type="compositionally biased region" description="Basic and acidic residues" evidence="1">
    <location>
        <begin position="710"/>
        <end position="724"/>
    </location>
</feature>
<reference evidence="2" key="2">
    <citation type="submission" date="2023-06" db="EMBL/GenBank/DDBJ databases">
        <authorList>
            <consortium name="Lawrence Berkeley National Laboratory"/>
            <person name="Haridas S."/>
            <person name="Hensen N."/>
            <person name="Bonometti L."/>
            <person name="Westerberg I."/>
            <person name="Brannstrom I.O."/>
            <person name="Guillou S."/>
            <person name="Cros-Aarteil S."/>
            <person name="Calhoun S."/>
            <person name="Kuo A."/>
            <person name="Mondo S."/>
            <person name="Pangilinan J."/>
            <person name="Riley R."/>
            <person name="Labutti K."/>
            <person name="Andreopoulos B."/>
            <person name="Lipzen A."/>
            <person name="Chen C."/>
            <person name="Yanf M."/>
            <person name="Daum C."/>
            <person name="Ng V."/>
            <person name="Clum A."/>
            <person name="Steindorff A."/>
            <person name="Ohm R."/>
            <person name="Martin F."/>
            <person name="Silar P."/>
            <person name="Natvig D."/>
            <person name="Lalanne C."/>
            <person name="Gautier V."/>
            <person name="Ament-Velasquez S.L."/>
            <person name="Kruys A."/>
            <person name="Hutchinson M.I."/>
            <person name="Powell A.J."/>
            <person name="Barry K."/>
            <person name="Miller A.N."/>
            <person name="Grigoriev I.V."/>
            <person name="Debuchy R."/>
            <person name="Gladieux P."/>
            <person name="Thoren M.H."/>
            <person name="Johannesson H."/>
        </authorList>
    </citation>
    <scope>NUCLEOTIDE SEQUENCE</scope>
    <source>
        <strain evidence="2">SMH4131-1</strain>
    </source>
</reference>
<dbReference type="EMBL" id="JAUEPO010000002">
    <property type="protein sequence ID" value="KAK3333997.1"/>
    <property type="molecule type" value="Genomic_DNA"/>
</dbReference>
<comment type="caution">
    <text evidence="2">The sequence shown here is derived from an EMBL/GenBank/DDBJ whole genome shotgun (WGS) entry which is preliminary data.</text>
</comment>
<sequence>MEGVSQLADSTECEANDQHSKDLASNLPYVLDHPHQLNRIYNLHSILGKLHTRPRDYGYEKENPKTGGDGTREVLKGTVECRIHQLDRTATRPDTPLAQRDRDSELIGWGRKLGPEARFVRPATHSQTIEVRLSDQSEPRHTFDGSLLQPHPPKNENKQAPLTVGDSRRSTMFASLPELLARPSQRGSSSGPRQRNREASAPSVVSYGTGQSYTTTPGGRRQAARQLFEQIMPQAICSSCGHLRCQQCTREFSEATTDAPQAAAVDVTPARPETPEAVPAETTPLARQDKRASNKSEQSVEMPENSEPASTGKRGSVKNNPFVIADQIAKAKVAEPQTSKTTIRATSVSKLPPCMVIRDDQREHATHKQWEGQQQQPEKAPAQTHNPFFHSHPTDESAYQKTIEATRIAETTEPHNVPSSYPASISSQDLCPHELEWQVGQHNVIPRAPAGSLKVAEARWSPKPSMVEPAETAAQKELSHVIRRVKVIGRESNAAGPVEKVLKVDVSATGDGRHVPKVRVSSPPFWLKNPSTKAGSIEGRLKQIGSKSNPQMSSRPSQQRVVQDEFRHHHHMEDMPFAAVNRSGSMVKDKQHREEGKRASQNPRVDSLSGGAEQIRMARRSLQTTSSRETMGSLSPGTVTGTGTNTGRSGKKETPAHQKTSSGIPTALASHHRHHHQQQETTQQQQRPGMVADMMRRQQQQQQQQQQQMETERAQRAERMERRSLRVVCEPEEGGEGEDGDDVGIRGLTIVLHLRGKDDLVISTDLSRDATGSNSSVR</sequence>
<feature type="compositionally biased region" description="Basic and acidic residues" evidence="1">
    <location>
        <begin position="587"/>
        <end position="598"/>
    </location>
</feature>
<feature type="compositionally biased region" description="Low complexity" evidence="1">
    <location>
        <begin position="697"/>
        <end position="709"/>
    </location>
</feature>
<protein>
    <submittedName>
        <fullName evidence="2">Uncharacterized protein</fullName>
    </submittedName>
</protein>